<protein>
    <submittedName>
        <fullName evidence="1">Uncharacterized protein</fullName>
    </submittedName>
</protein>
<proteinExistence type="predicted"/>
<dbReference type="OrthoDB" id="448649at2759"/>
<dbReference type="Proteomes" id="UP000694044">
    <property type="component" value="Unassembled WGS sequence"/>
</dbReference>
<gene>
    <name evidence="1" type="ORF">PHYPSEUDO_008159</name>
</gene>
<keyword evidence="2" id="KW-1185">Reference proteome</keyword>
<dbReference type="EMBL" id="JAGDFM010000033">
    <property type="protein sequence ID" value="KAG7390331.1"/>
    <property type="molecule type" value="Genomic_DNA"/>
</dbReference>
<accession>A0A8T1WAQ2</accession>
<organism evidence="1 2">
    <name type="scientific">Phytophthora pseudosyringae</name>
    <dbReference type="NCBI Taxonomy" id="221518"/>
    <lineage>
        <taxon>Eukaryota</taxon>
        <taxon>Sar</taxon>
        <taxon>Stramenopiles</taxon>
        <taxon>Oomycota</taxon>
        <taxon>Peronosporomycetes</taxon>
        <taxon>Peronosporales</taxon>
        <taxon>Peronosporaceae</taxon>
        <taxon>Phytophthora</taxon>
    </lineage>
</organism>
<dbReference type="AlphaFoldDB" id="A0A8T1WAQ2"/>
<name>A0A8T1WAQ2_9STRA</name>
<comment type="caution">
    <text evidence="1">The sequence shown here is derived from an EMBL/GenBank/DDBJ whole genome shotgun (WGS) entry which is preliminary data.</text>
</comment>
<reference evidence="1" key="1">
    <citation type="submission" date="2021-02" db="EMBL/GenBank/DDBJ databases">
        <authorList>
            <person name="Palmer J.M."/>
        </authorList>
    </citation>
    <scope>NUCLEOTIDE SEQUENCE</scope>
    <source>
        <strain evidence="1">SCRP734</strain>
    </source>
</reference>
<sequence length="99" mass="10484">MQSGSLQQRVGLFASTPLLTAVRVRANLAEQASSGSTAVRLRTGTSATAADCSIGVAAPPMFEPTPEWKEILPNQVLPAGLHIRVNLQTGKKEAKMLDK</sequence>
<evidence type="ECO:0000313" key="2">
    <source>
        <dbReference type="Proteomes" id="UP000694044"/>
    </source>
</evidence>
<evidence type="ECO:0000313" key="1">
    <source>
        <dbReference type="EMBL" id="KAG7390331.1"/>
    </source>
</evidence>